<dbReference type="EMBL" id="CP017708">
    <property type="protein sequence ID" value="AOY79346.1"/>
    <property type="molecule type" value="Genomic_DNA"/>
</dbReference>
<organism evidence="1 2">
    <name type="scientific">Moorena producens (strain JHB)</name>
    <dbReference type="NCBI Taxonomy" id="1454205"/>
    <lineage>
        <taxon>Bacteria</taxon>
        <taxon>Bacillati</taxon>
        <taxon>Cyanobacteriota</taxon>
        <taxon>Cyanophyceae</taxon>
        <taxon>Coleofasciculales</taxon>
        <taxon>Coleofasciculaceae</taxon>
        <taxon>Moorena</taxon>
    </lineage>
</organism>
<protein>
    <submittedName>
        <fullName evidence="1">Uncharacterized protein</fullName>
    </submittedName>
</protein>
<evidence type="ECO:0000313" key="1">
    <source>
        <dbReference type="EMBL" id="AOY79346.1"/>
    </source>
</evidence>
<gene>
    <name evidence="1" type="ORF">BJP36_04860</name>
</gene>
<evidence type="ECO:0000313" key="2">
    <source>
        <dbReference type="Proteomes" id="UP000176944"/>
    </source>
</evidence>
<proteinExistence type="predicted"/>
<name>A0A1D9FVE6_MOOP1</name>
<dbReference type="AlphaFoldDB" id="A0A1D9FVE6"/>
<accession>A0A1D9FVE6</accession>
<reference evidence="2" key="1">
    <citation type="submission" date="2016-10" db="EMBL/GenBank/DDBJ databases">
        <title>Comparative genomics uncovers the prolific and rare metabolic potential of the cyanobacterial genus Moorea.</title>
        <authorList>
            <person name="Leao T."/>
            <person name="Castelao G."/>
            <person name="Korobeynikov A."/>
            <person name="Monroe E.A."/>
            <person name="Podell S."/>
            <person name="Glukhov E."/>
            <person name="Allen E."/>
            <person name="Gerwick W.H."/>
            <person name="Gerwick L."/>
        </authorList>
    </citation>
    <scope>NUCLEOTIDE SEQUENCE [LARGE SCALE GENOMIC DNA]</scope>
    <source>
        <strain evidence="2">JHB</strain>
    </source>
</reference>
<dbReference type="Proteomes" id="UP000176944">
    <property type="component" value="Chromosome"/>
</dbReference>
<sequence length="109" mass="12211">MLTSTWVSFRLRLQVGSYDNNDAVDLVLMQSASGGNHGRPRVGETPKTALPPQDRAASLMADLFTKNIITYQSRLISLLVVKFTQSLNKSPFSQNYLKDLITLAFLFEM</sequence>